<dbReference type="EMBL" id="CM007900">
    <property type="protein sequence ID" value="OTG08543.1"/>
    <property type="molecule type" value="Genomic_DNA"/>
</dbReference>
<keyword evidence="4" id="KW-1185">Reference proteome</keyword>
<protein>
    <submittedName>
        <fullName evidence="3">Uncharacterized protein</fullName>
    </submittedName>
</protein>
<keyword evidence="1" id="KW-0812">Transmembrane</keyword>
<name>A0A251TCS3_HELAN</name>
<dbReference type="Gramene" id="mRNA:HanXRQr2_Chr11g0488631">
    <property type="protein sequence ID" value="CDS:HanXRQr2_Chr11g0488631.1"/>
    <property type="gene ID" value="HanXRQr2_Chr11g0488631"/>
</dbReference>
<evidence type="ECO:0000313" key="3">
    <source>
        <dbReference type="EMBL" id="OTG08543.1"/>
    </source>
</evidence>
<accession>A0A251TCS3</accession>
<reference evidence="3" key="2">
    <citation type="submission" date="2017-02" db="EMBL/GenBank/DDBJ databases">
        <title>Sunflower complete genome.</title>
        <authorList>
            <person name="Langlade N."/>
            <person name="Munos S."/>
        </authorList>
    </citation>
    <scope>NUCLEOTIDE SEQUENCE [LARGE SCALE GENOMIC DNA]</scope>
    <source>
        <tissue evidence="3">Leaves</tissue>
    </source>
</reference>
<proteinExistence type="predicted"/>
<evidence type="ECO:0000313" key="4">
    <source>
        <dbReference type="Proteomes" id="UP000215914"/>
    </source>
</evidence>
<gene>
    <name evidence="3" type="ORF">HannXRQ_Chr11g0342941</name>
    <name evidence="2" type="ORF">HanXRQr2_Chr11g0488631</name>
</gene>
<organism evidence="3 4">
    <name type="scientific">Helianthus annuus</name>
    <name type="common">Common sunflower</name>
    <dbReference type="NCBI Taxonomy" id="4232"/>
    <lineage>
        <taxon>Eukaryota</taxon>
        <taxon>Viridiplantae</taxon>
        <taxon>Streptophyta</taxon>
        <taxon>Embryophyta</taxon>
        <taxon>Tracheophyta</taxon>
        <taxon>Spermatophyta</taxon>
        <taxon>Magnoliopsida</taxon>
        <taxon>eudicotyledons</taxon>
        <taxon>Gunneridae</taxon>
        <taxon>Pentapetalae</taxon>
        <taxon>asterids</taxon>
        <taxon>campanulids</taxon>
        <taxon>Asterales</taxon>
        <taxon>Asteraceae</taxon>
        <taxon>Asteroideae</taxon>
        <taxon>Heliantheae alliance</taxon>
        <taxon>Heliantheae</taxon>
        <taxon>Helianthus</taxon>
    </lineage>
</organism>
<sequence length="60" mass="7398">MQLWIHVNKVHGDLRNVRMRRIFLLLFFKYSGYVLVEFLKSIWVTLQWFKLPLAFETLEI</sequence>
<reference evidence="2" key="3">
    <citation type="submission" date="2020-06" db="EMBL/GenBank/DDBJ databases">
        <title>Helianthus annuus Genome sequencing and assembly Release 2.</title>
        <authorList>
            <person name="Gouzy J."/>
            <person name="Langlade N."/>
            <person name="Munos S."/>
        </authorList>
    </citation>
    <scope>NUCLEOTIDE SEQUENCE</scope>
    <source>
        <tissue evidence="2">Leaves</tissue>
    </source>
</reference>
<dbReference type="AlphaFoldDB" id="A0A251TCS3"/>
<evidence type="ECO:0000256" key="1">
    <source>
        <dbReference type="SAM" id="Phobius"/>
    </source>
</evidence>
<evidence type="ECO:0000313" key="2">
    <source>
        <dbReference type="EMBL" id="KAF5781847.1"/>
    </source>
</evidence>
<dbReference type="Proteomes" id="UP000215914">
    <property type="component" value="Chromosome 11"/>
</dbReference>
<feature type="transmembrane region" description="Helical" evidence="1">
    <location>
        <begin position="21"/>
        <end position="43"/>
    </location>
</feature>
<dbReference type="InParanoid" id="A0A251TCS3"/>
<dbReference type="EMBL" id="MNCJ02000326">
    <property type="protein sequence ID" value="KAF5781847.1"/>
    <property type="molecule type" value="Genomic_DNA"/>
</dbReference>
<keyword evidence="1" id="KW-0472">Membrane</keyword>
<keyword evidence="1" id="KW-1133">Transmembrane helix</keyword>
<reference evidence="2 4" key="1">
    <citation type="journal article" date="2017" name="Nature">
        <title>The sunflower genome provides insights into oil metabolism, flowering and Asterid evolution.</title>
        <authorList>
            <person name="Badouin H."/>
            <person name="Gouzy J."/>
            <person name="Grassa C.J."/>
            <person name="Murat F."/>
            <person name="Staton S.E."/>
            <person name="Cottret L."/>
            <person name="Lelandais-Briere C."/>
            <person name="Owens G.L."/>
            <person name="Carrere S."/>
            <person name="Mayjonade B."/>
            <person name="Legrand L."/>
            <person name="Gill N."/>
            <person name="Kane N.C."/>
            <person name="Bowers J.E."/>
            <person name="Hubner S."/>
            <person name="Bellec A."/>
            <person name="Berard A."/>
            <person name="Berges H."/>
            <person name="Blanchet N."/>
            <person name="Boniface M.C."/>
            <person name="Brunel D."/>
            <person name="Catrice O."/>
            <person name="Chaidir N."/>
            <person name="Claudel C."/>
            <person name="Donnadieu C."/>
            <person name="Faraut T."/>
            <person name="Fievet G."/>
            <person name="Helmstetter N."/>
            <person name="King M."/>
            <person name="Knapp S.J."/>
            <person name="Lai Z."/>
            <person name="Le Paslier M.C."/>
            <person name="Lippi Y."/>
            <person name="Lorenzon L."/>
            <person name="Mandel J.R."/>
            <person name="Marage G."/>
            <person name="Marchand G."/>
            <person name="Marquand E."/>
            <person name="Bret-Mestries E."/>
            <person name="Morien E."/>
            <person name="Nambeesan S."/>
            <person name="Nguyen T."/>
            <person name="Pegot-Espagnet P."/>
            <person name="Pouilly N."/>
            <person name="Raftis F."/>
            <person name="Sallet E."/>
            <person name="Schiex T."/>
            <person name="Thomas J."/>
            <person name="Vandecasteele C."/>
            <person name="Vares D."/>
            <person name="Vear F."/>
            <person name="Vautrin S."/>
            <person name="Crespi M."/>
            <person name="Mangin B."/>
            <person name="Burke J.M."/>
            <person name="Salse J."/>
            <person name="Munos S."/>
            <person name="Vincourt P."/>
            <person name="Rieseberg L.H."/>
            <person name="Langlade N.B."/>
        </authorList>
    </citation>
    <scope>NUCLEOTIDE SEQUENCE [LARGE SCALE GENOMIC DNA]</scope>
    <source>
        <strain evidence="4">cv. SF193</strain>
        <tissue evidence="2">Leaves</tissue>
    </source>
</reference>